<organism evidence="7 8">
    <name type="scientific">Ramlibacter aquaticus</name>
    <dbReference type="NCBI Taxonomy" id="2780094"/>
    <lineage>
        <taxon>Bacteria</taxon>
        <taxon>Pseudomonadati</taxon>
        <taxon>Pseudomonadota</taxon>
        <taxon>Betaproteobacteria</taxon>
        <taxon>Burkholderiales</taxon>
        <taxon>Comamonadaceae</taxon>
        <taxon>Ramlibacter</taxon>
    </lineage>
</organism>
<evidence type="ECO:0000256" key="3">
    <source>
        <dbReference type="ARBA" id="ARBA00022692"/>
    </source>
</evidence>
<dbReference type="PANTHER" id="PTHR37481">
    <property type="entry name" value="LIPOPOLYSACCHARIDE EXPORT SYSTEM PROTEIN LPTC"/>
    <property type="match status" value="1"/>
</dbReference>
<evidence type="ECO:0000313" key="8">
    <source>
        <dbReference type="Proteomes" id="UP000715965"/>
    </source>
</evidence>
<evidence type="ECO:0000256" key="2">
    <source>
        <dbReference type="ARBA" id="ARBA00022519"/>
    </source>
</evidence>
<dbReference type="PANTHER" id="PTHR37481:SF1">
    <property type="entry name" value="LIPOPOLYSACCHARIDE EXPORT SYSTEM PROTEIN LPTC"/>
    <property type="match status" value="1"/>
</dbReference>
<dbReference type="InterPro" id="IPR052363">
    <property type="entry name" value="LPS_export_LptC"/>
</dbReference>
<comment type="caution">
    <text evidence="7">The sequence shown here is derived from an EMBL/GenBank/DDBJ whole genome shotgun (WGS) entry which is preliminary data.</text>
</comment>
<evidence type="ECO:0000313" key="7">
    <source>
        <dbReference type="EMBL" id="MBE7941019.1"/>
    </source>
</evidence>
<protein>
    <submittedName>
        <fullName evidence="7">LPS export ABC transporter periplasmic protein LptC</fullName>
    </submittedName>
</protein>
<evidence type="ECO:0000256" key="1">
    <source>
        <dbReference type="ARBA" id="ARBA00022475"/>
    </source>
</evidence>
<feature type="transmembrane region" description="Helical" evidence="6">
    <location>
        <begin position="21"/>
        <end position="41"/>
    </location>
</feature>
<dbReference type="Gene3D" id="2.60.450.10">
    <property type="entry name" value="Lipopolysaccharide (LPS) transport protein A like domain"/>
    <property type="match status" value="1"/>
</dbReference>
<keyword evidence="1" id="KW-1003">Cell membrane</keyword>
<keyword evidence="3 6" id="KW-0812">Transmembrane</keyword>
<dbReference type="NCBIfam" id="TIGR04409">
    <property type="entry name" value="LptC_YrbK"/>
    <property type="match status" value="1"/>
</dbReference>
<keyword evidence="5 6" id="KW-0472">Membrane</keyword>
<evidence type="ECO:0000256" key="6">
    <source>
        <dbReference type="SAM" id="Phobius"/>
    </source>
</evidence>
<dbReference type="RefSeq" id="WP_193780561.1">
    <property type="nucleotide sequence ID" value="NZ_JADDOJ010000036.1"/>
</dbReference>
<dbReference type="InterPro" id="IPR010664">
    <property type="entry name" value="LipoPS_assembly_LptC-rel"/>
</dbReference>
<keyword evidence="2" id="KW-0997">Cell inner membrane</keyword>
<sequence>MAQAGTRIGGLARLRAGWDQITVYLPVILIGLLALGTYWLARNTPVLSTAQERAAPTHDPDSIMRGFSIKTFDAAGRLKTEVYGTEARHYPDTDTLEIDQPRIRSFGEGGAVTVATAAKGISNGDGSEVQLLGHAVVTREASQDARGQARPRLEVRSEFLQVFLDTERVTTRKPVEIQRGQDLLSADGMDFDNITQVLELQGRVHGLLQPKAP</sequence>
<dbReference type="Proteomes" id="UP000715965">
    <property type="component" value="Unassembled WGS sequence"/>
</dbReference>
<gene>
    <name evidence="7" type="primary">lptC</name>
    <name evidence="7" type="ORF">IM725_10595</name>
</gene>
<dbReference type="EMBL" id="JADDOJ010000036">
    <property type="protein sequence ID" value="MBE7941019.1"/>
    <property type="molecule type" value="Genomic_DNA"/>
</dbReference>
<evidence type="ECO:0000256" key="5">
    <source>
        <dbReference type="ARBA" id="ARBA00023136"/>
    </source>
</evidence>
<reference evidence="7 8" key="1">
    <citation type="submission" date="2020-10" db="EMBL/GenBank/DDBJ databases">
        <title>Draft genome of Ramlibacter aquaticus LMG 30558.</title>
        <authorList>
            <person name="Props R."/>
        </authorList>
    </citation>
    <scope>NUCLEOTIDE SEQUENCE [LARGE SCALE GENOMIC DNA]</scope>
    <source>
        <strain evidence="7 8">LMG 30558</strain>
    </source>
</reference>
<accession>A0ABR9SF81</accession>
<keyword evidence="8" id="KW-1185">Reference proteome</keyword>
<keyword evidence="4 6" id="KW-1133">Transmembrane helix</keyword>
<dbReference type="InterPro" id="IPR026265">
    <property type="entry name" value="LptC"/>
</dbReference>
<dbReference type="Pfam" id="PF06835">
    <property type="entry name" value="LptC"/>
    <property type="match status" value="1"/>
</dbReference>
<evidence type="ECO:0000256" key="4">
    <source>
        <dbReference type="ARBA" id="ARBA00022989"/>
    </source>
</evidence>
<proteinExistence type="predicted"/>
<name>A0ABR9SF81_9BURK</name>